<dbReference type="Proteomes" id="UP000254326">
    <property type="component" value="Unassembled WGS sequence"/>
</dbReference>
<protein>
    <recommendedName>
        <fullName evidence="4">DUF2946 domain-containing protein</fullName>
    </recommendedName>
</protein>
<sequence length="132" mass="14734">MSGTLASHLRRYGHWVLFAWVLSLMGPLVVPTQPVVKDNFVVLRVCTLLNGVQFVKVPLSDYSDNKVKDHIGQLHASCKCGVNVDHAPFVMADMALPESNFAPVRWTIPYNERVIATFVPHYLSRAPPYTAS</sequence>
<feature type="transmembrane region" description="Helical" evidence="1">
    <location>
        <begin position="12"/>
        <end position="30"/>
    </location>
</feature>
<dbReference type="AlphaFoldDB" id="A0A370UBL8"/>
<evidence type="ECO:0000313" key="2">
    <source>
        <dbReference type="EMBL" id="RDL45196.1"/>
    </source>
</evidence>
<accession>A0A370UBL8</accession>
<keyword evidence="3" id="KW-1185">Reference proteome</keyword>
<evidence type="ECO:0000313" key="3">
    <source>
        <dbReference type="Proteomes" id="UP000254326"/>
    </source>
</evidence>
<comment type="caution">
    <text evidence="2">The sequence shown here is derived from an EMBL/GenBank/DDBJ whole genome shotgun (WGS) entry which is preliminary data.</text>
</comment>
<organism evidence="2 3">
    <name type="scientific">Marinomonas piezotolerans</name>
    <dbReference type="NCBI Taxonomy" id="2213058"/>
    <lineage>
        <taxon>Bacteria</taxon>
        <taxon>Pseudomonadati</taxon>
        <taxon>Pseudomonadota</taxon>
        <taxon>Gammaproteobacteria</taxon>
        <taxon>Oceanospirillales</taxon>
        <taxon>Oceanospirillaceae</taxon>
        <taxon>Marinomonas</taxon>
    </lineage>
</organism>
<dbReference type="RefSeq" id="WP_115467230.1">
    <property type="nucleotide sequence ID" value="NZ_QKRA01000002.1"/>
</dbReference>
<dbReference type="OrthoDB" id="6106610at2"/>
<gene>
    <name evidence="2" type="ORF">DN730_06190</name>
</gene>
<keyword evidence="1" id="KW-1133">Transmembrane helix</keyword>
<proteinExistence type="predicted"/>
<dbReference type="EMBL" id="QKRA01000002">
    <property type="protein sequence ID" value="RDL45196.1"/>
    <property type="molecule type" value="Genomic_DNA"/>
</dbReference>
<reference evidence="2 3" key="1">
    <citation type="submission" date="2018-06" db="EMBL/GenBank/DDBJ databases">
        <title>Marinomonas sp. YLB-05 draft genome sequence.</title>
        <authorList>
            <person name="Yu L."/>
            <person name="Tang X."/>
        </authorList>
    </citation>
    <scope>NUCLEOTIDE SEQUENCE [LARGE SCALE GENOMIC DNA]</scope>
    <source>
        <strain evidence="2 3">YLB-05</strain>
    </source>
</reference>
<keyword evidence="1" id="KW-0812">Transmembrane</keyword>
<keyword evidence="1" id="KW-0472">Membrane</keyword>
<evidence type="ECO:0008006" key="4">
    <source>
        <dbReference type="Google" id="ProtNLM"/>
    </source>
</evidence>
<evidence type="ECO:0000256" key="1">
    <source>
        <dbReference type="SAM" id="Phobius"/>
    </source>
</evidence>
<name>A0A370UBL8_9GAMM</name>